<keyword evidence="1" id="KW-0732">Signal</keyword>
<comment type="caution">
    <text evidence="2">The sequence shown here is derived from an EMBL/GenBank/DDBJ whole genome shotgun (WGS) entry which is preliminary data.</text>
</comment>
<accession>A0A834XES2</accession>
<gene>
    <name evidence="2" type="ORF">G2W53_001010</name>
</gene>
<reference evidence="2" key="1">
    <citation type="submission" date="2020-09" db="EMBL/GenBank/DDBJ databases">
        <title>Genome-Enabled Discovery of Anthraquinone Biosynthesis in Senna tora.</title>
        <authorList>
            <person name="Kang S.-H."/>
            <person name="Pandey R.P."/>
            <person name="Lee C.-M."/>
            <person name="Sim J.-S."/>
            <person name="Jeong J.-T."/>
            <person name="Choi B.-S."/>
            <person name="Jung M."/>
            <person name="Ginzburg D."/>
            <person name="Zhao K."/>
            <person name="Won S.Y."/>
            <person name="Oh T.-J."/>
            <person name="Yu Y."/>
            <person name="Kim N.-H."/>
            <person name="Lee O.R."/>
            <person name="Lee T.-H."/>
            <person name="Bashyal P."/>
            <person name="Kim T.-S."/>
            <person name="Lee W.-H."/>
            <person name="Kawkins C."/>
            <person name="Kim C.-K."/>
            <person name="Kim J.S."/>
            <person name="Ahn B.O."/>
            <person name="Rhee S.Y."/>
            <person name="Sohng J.K."/>
        </authorList>
    </citation>
    <scope>NUCLEOTIDE SEQUENCE</scope>
    <source>
        <tissue evidence="2">Leaf</tissue>
    </source>
</reference>
<evidence type="ECO:0000313" key="2">
    <source>
        <dbReference type="EMBL" id="KAF7844105.1"/>
    </source>
</evidence>
<evidence type="ECO:0000256" key="1">
    <source>
        <dbReference type="SAM" id="SignalP"/>
    </source>
</evidence>
<evidence type="ECO:0000313" key="3">
    <source>
        <dbReference type="Proteomes" id="UP000634136"/>
    </source>
</evidence>
<keyword evidence="3" id="KW-1185">Reference proteome</keyword>
<dbReference type="EMBL" id="JAAIUW010000001">
    <property type="protein sequence ID" value="KAF7844105.1"/>
    <property type="molecule type" value="Genomic_DNA"/>
</dbReference>
<proteinExistence type="predicted"/>
<name>A0A834XES2_9FABA</name>
<protein>
    <submittedName>
        <fullName evidence="2">Uncharacterized protein</fullName>
    </submittedName>
</protein>
<feature type="signal peptide" evidence="1">
    <location>
        <begin position="1"/>
        <end position="18"/>
    </location>
</feature>
<organism evidence="2 3">
    <name type="scientific">Senna tora</name>
    <dbReference type="NCBI Taxonomy" id="362788"/>
    <lineage>
        <taxon>Eukaryota</taxon>
        <taxon>Viridiplantae</taxon>
        <taxon>Streptophyta</taxon>
        <taxon>Embryophyta</taxon>
        <taxon>Tracheophyta</taxon>
        <taxon>Spermatophyta</taxon>
        <taxon>Magnoliopsida</taxon>
        <taxon>eudicotyledons</taxon>
        <taxon>Gunneridae</taxon>
        <taxon>Pentapetalae</taxon>
        <taxon>rosids</taxon>
        <taxon>fabids</taxon>
        <taxon>Fabales</taxon>
        <taxon>Fabaceae</taxon>
        <taxon>Caesalpinioideae</taxon>
        <taxon>Cassia clade</taxon>
        <taxon>Senna</taxon>
    </lineage>
</organism>
<feature type="chain" id="PRO_5032308039" evidence="1">
    <location>
        <begin position="19"/>
        <end position="326"/>
    </location>
</feature>
<dbReference type="AlphaFoldDB" id="A0A834XES2"/>
<dbReference type="Proteomes" id="UP000634136">
    <property type="component" value="Unassembled WGS sequence"/>
</dbReference>
<sequence>MAFLFLCFGALRVKVSLTGPILPFFLTNCSISSISKGVCVSCLDPLVAPPTDSSCDEYFLYSDYFPRYHLRIHSMLFPNLVADFQHLHYPTKLVLHVASHDCLEYDCYDYSLLLLEPKAIGVEGMLRFSRSCSPSCPLPAGCYRGLELYLIRLFHRLSSSKIGAILPSKGHPIARPYYPGVNSIHFKVKPPEYLPESQTQVECPAHAPGAGLRFLVFLFQSCTHIATSVTSKLESTRFGSLGNMARMPPCIAHGPSMRILAAKAARPGGGKRDVNRREEGVLLTQLVIGFEDGFANDFGCNDINTLLQSTLTNKQPDPSNYGRRRC</sequence>